<dbReference type="PANTHER" id="PTHR12919:SF20">
    <property type="entry name" value="SMALL RIBOSOMAL SUBUNIT PROTEIN BS16M"/>
    <property type="match status" value="1"/>
</dbReference>
<dbReference type="InterPro" id="IPR020592">
    <property type="entry name" value="Ribosomal_bS16_CS"/>
</dbReference>
<dbReference type="HAMAP" id="MF_00385">
    <property type="entry name" value="Ribosomal_bS16"/>
    <property type="match status" value="1"/>
</dbReference>
<dbReference type="Proteomes" id="UP001179121">
    <property type="component" value="Chromosome"/>
</dbReference>
<dbReference type="RefSeq" id="WP_289269456.1">
    <property type="nucleotide sequence ID" value="NZ_OX365700.1"/>
</dbReference>
<name>A0AA86N157_9BACT</name>
<dbReference type="GO" id="GO:0005737">
    <property type="term" value="C:cytoplasm"/>
    <property type="evidence" value="ECO:0007669"/>
    <property type="project" value="UniProtKB-ARBA"/>
</dbReference>
<evidence type="ECO:0000256" key="3">
    <source>
        <dbReference type="HAMAP-Rule" id="MF_00385"/>
    </source>
</evidence>
<dbReference type="InterPro" id="IPR000307">
    <property type="entry name" value="Ribosomal_bS16"/>
</dbReference>
<dbReference type="GO" id="GO:0003735">
    <property type="term" value="F:structural constituent of ribosome"/>
    <property type="evidence" value="ECO:0007669"/>
    <property type="project" value="InterPro"/>
</dbReference>
<dbReference type="Pfam" id="PF00886">
    <property type="entry name" value="Ribosomal_S16"/>
    <property type="match status" value="1"/>
</dbReference>
<evidence type="ECO:0000313" key="5">
    <source>
        <dbReference type="Proteomes" id="UP001179121"/>
    </source>
</evidence>
<dbReference type="SUPFAM" id="SSF54565">
    <property type="entry name" value="Ribosomal protein S16"/>
    <property type="match status" value="1"/>
</dbReference>
<sequence>MAVHLRLARAGRHKLPLYRLVAADSRCPRDGRYIEVLGTYNPLKNPAVAEIKQERVLDWIKKGAQPTVTVRTILRRAGLLASTPAPRAAEKPR</sequence>
<dbReference type="PROSITE" id="PS00732">
    <property type="entry name" value="RIBOSOMAL_S16"/>
    <property type="match status" value="1"/>
</dbReference>
<dbReference type="KEGG" id="nti:DNFV4_03169"/>
<dbReference type="NCBIfam" id="TIGR00002">
    <property type="entry name" value="S16"/>
    <property type="match status" value="1"/>
</dbReference>
<dbReference type="GO" id="GO:0015935">
    <property type="term" value="C:small ribosomal subunit"/>
    <property type="evidence" value="ECO:0007669"/>
    <property type="project" value="TreeGrafter"/>
</dbReference>
<dbReference type="EMBL" id="OX365700">
    <property type="protein sequence ID" value="CAI4032739.1"/>
    <property type="molecule type" value="Genomic_DNA"/>
</dbReference>
<keyword evidence="2 3" id="KW-0687">Ribonucleoprotein</keyword>
<comment type="similarity">
    <text evidence="3">Belongs to the bacterial ribosomal protein bS16 family.</text>
</comment>
<evidence type="ECO:0000313" key="4">
    <source>
        <dbReference type="EMBL" id="CAI4032739.1"/>
    </source>
</evidence>
<proteinExistence type="inferred from homology"/>
<dbReference type="AlphaFoldDB" id="A0AA86N157"/>
<gene>
    <name evidence="3" type="primary">rpsP</name>
    <name evidence="4" type="ORF">DNFV4_03169</name>
</gene>
<dbReference type="Gene3D" id="3.30.1320.10">
    <property type="match status" value="1"/>
</dbReference>
<dbReference type="PANTHER" id="PTHR12919">
    <property type="entry name" value="30S RIBOSOMAL PROTEIN S16"/>
    <property type="match status" value="1"/>
</dbReference>
<accession>A0AA86N157</accession>
<keyword evidence="5" id="KW-1185">Reference proteome</keyword>
<reference evidence="4" key="1">
    <citation type="submission" date="2022-10" db="EMBL/GenBank/DDBJ databases">
        <authorList>
            <person name="Koch H."/>
        </authorList>
    </citation>
    <scope>NUCLEOTIDE SEQUENCE</scope>
    <source>
        <strain evidence="4">DNF</strain>
    </source>
</reference>
<evidence type="ECO:0000256" key="1">
    <source>
        <dbReference type="ARBA" id="ARBA00022980"/>
    </source>
</evidence>
<evidence type="ECO:0000256" key="2">
    <source>
        <dbReference type="ARBA" id="ARBA00023274"/>
    </source>
</evidence>
<dbReference type="GO" id="GO:0006412">
    <property type="term" value="P:translation"/>
    <property type="evidence" value="ECO:0007669"/>
    <property type="project" value="UniProtKB-UniRule"/>
</dbReference>
<organism evidence="4 5">
    <name type="scientific">Nitrospira tepida</name>
    <dbReference type="NCBI Taxonomy" id="2973512"/>
    <lineage>
        <taxon>Bacteria</taxon>
        <taxon>Pseudomonadati</taxon>
        <taxon>Nitrospirota</taxon>
        <taxon>Nitrospiria</taxon>
        <taxon>Nitrospirales</taxon>
        <taxon>Nitrospiraceae</taxon>
        <taxon>Nitrospira</taxon>
    </lineage>
</organism>
<keyword evidence="1 3" id="KW-0689">Ribosomal protein</keyword>
<dbReference type="InterPro" id="IPR023803">
    <property type="entry name" value="Ribosomal_bS16_dom_sf"/>
</dbReference>
<protein>
    <recommendedName>
        <fullName evidence="3">Small ribosomal subunit protein bS16</fullName>
    </recommendedName>
</protein>